<accession>A0A9X6NQP0</accession>
<gene>
    <name evidence="1" type="ORF">BV898_19431</name>
</gene>
<keyword evidence="2" id="KW-1185">Reference proteome</keyword>
<proteinExistence type="predicted"/>
<sequence length="349" mass="34567">MIGYGDLLGVSNSGVNYTSLDEVKAAAERVTGQATVALRGRQNAEIIYNGLKGDDAKDLALLALNDAIIAVNVAASAATGSTDAGTKAATAAARASNDAKDAWNALVALNNMAPPIVDQQVLNDAASNANLAARAANMAQTLADMRKLTISAATAAKTVQGQLDKIAGCKDAGALRDVLTTATDAANAANQNAVDAAATLQRVTDANASEDIINAAQALANAAKHSAAAACNSLTSAAARVASTAANLAQSFVDEANKVPGTPAAKTAAGLAAGLAKVAQDAADGAEIGATNCKRNNGDGDAADKDAADAARDAKRAAQALTAAATASSDILNQLALTVVFGALAVLIY</sequence>
<name>A0A9X6NQP0_HYPEX</name>
<dbReference type="EMBL" id="MTYJ01000519">
    <property type="protein sequence ID" value="OWA55046.1"/>
    <property type="molecule type" value="Genomic_DNA"/>
</dbReference>
<evidence type="ECO:0000313" key="1">
    <source>
        <dbReference type="EMBL" id="OWA55046.1"/>
    </source>
</evidence>
<organism evidence="1 2">
    <name type="scientific">Hypsibius exemplaris</name>
    <name type="common">Freshwater tardigrade</name>
    <dbReference type="NCBI Taxonomy" id="2072580"/>
    <lineage>
        <taxon>Eukaryota</taxon>
        <taxon>Metazoa</taxon>
        <taxon>Ecdysozoa</taxon>
        <taxon>Tardigrada</taxon>
        <taxon>Eutardigrada</taxon>
        <taxon>Parachela</taxon>
        <taxon>Hypsibioidea</taxon>
        <taxon>Hypsibiidae</taxon>
        <taxon>Hypsibius</taxon>
    </lineage>
</organism>
<comment type="caution">
    <text evidence="1">The sequence shown here is derived from an EMBL/GenBank/DDBJ whole genome shotgun (WGS) entry which is preliminary data.</text>
</comment>
<dbReference type="AlphaFoldDB" id="A0A9X6NQP0"/>
<evidence type="ECO:0000313" key="2">
    <source>
        <dbReference type="Proteomes" id="UP000192578"/>
    </source>
</evidence>
<protein>
    <submittedName>
        <fullName evidence="1">Uncharacterized protein</fullName>
    </submittedName>
</protein>
<reference evidence="2" key="1">
    <citation type="submission" date="2017-01" db="EMBL/GenBank/DDBJ databases">
        <title>Comparative genomics of anhydrobiosis in the tardigrade Hypsibius dujardini.</title>
        <authorList>
            <person name="Yoshida Y."/>
            <person name="Koutsovoulos G."/>
            <person name="Laetsch D."/>
            <person name="Stevens L."/>
            <person name="Kumar S."/>
            <person name="Horikawa D."/>
            <person name="Ishino K."/>
            <person name="Komine S."/>
            <person name="Tomita M."/>
            <person name="Blaxter M."/>
            <person name="Arakawa K."/>
        </authorList>
    </citation>
    <scope>NUCLEOTIDE SEQUENCE [LARGE SCALE GENOMIC DNA]</scope>
    <source>
        <strain evidence="2">Z151</strain>
    </source>
</reference>
<dbReference type="Proteomes" id="UP000192578">
    <property type="component" value="Unassembled WGS sequence"/>
</dbReference>